<protein>
    <submittedName>
        <fullName evidence="2">(raccoon dog) hypothetical protein</fullName>
    </submittedName>
</protein>
<reference evidence="2" key="1">
    <citation type="submission" date="2020-12" db="EMBL/GenBank/DDBJ databases">
        <authorList>
            <consortium name="Molecular Ecology Group"/>
        </authorList>
    </citation>
    <scope>NUCLEOTIDE SEQUENCE</scope>
    <source>
        <strain evidence="2">TBG_1078</strain>
    </source>
</reference>
<dbReference type="AlphaFoldDB" id="A0A811YXU5"/>
<evidence type="ECO:0000313" key="2">
    <source>
        <dbReference type="EMBL" id="CAD7680017.1"/>
    </source>
</evidence>
<evidence type="ECO:0000313" key="3">
    <source>
        <dbReference type="Proteomes" id="UP000645828"/>
    </source>
</evidence>
<comment type="caution">
    <text evidence="2">The sequence shown here is derived from an EMBL/GenBank/DDBJ whole genome shotgun (WGS) entry which is preliminary data.</text>
</comment>
<evidence type="ECO:0000256" key="1">
    <source>
        <dbReference type="SAM" id="MobiDB-lite"/>
    </source>
</evidence>
<accession>A0A811YXU5</accession>
<feature type="compositionally biased region" description="Basic and acidic residues" evidence="1">
    <location>
        <begin position="12"/>
        <end position="22"/>
    </location>
</feature>
<sequence>MVGEAPGGELDSVAKHESKEEKIFQKSKMKIRDCTYLISGENISQRKDIPYCPCGVNRIFEFQADRLAGVLIVVSWLTSPELKAIDWGLATQKNMFGSKI</sequence>
<proteinExistence type="predicted"/>
<dbReference type="EMBL" id="CAJHUB010000746">
    <property type="protein sequence ID" value="CAD7680017.1"/>
    <property type="molecule type" value="Genomic_DNA"/>
</dbReference>
<name>A0A811YXU5_NYCPR</name>
<gene>
    <name evidence="2" type="ORF">NYPRO_LOCUS12816</name>
</gene>
<dbReference type="Proteomes" id="UP000645828">
    <property type="component" value="Unassembled WGS sequence"/>
</dbReference>
<organism evidence="2 3">
    <name type="scientific">Nyctereutes procyonoides</name>
    <name type="common">Raccoon dog</name>
    <name type="synonym">Canis procyonoides</name>
    <dbReference type="NCBI Taxonomy" id="34880"/>
    <lineage>
        <taxon>Eukaryota</taxon>
        <taxon>Metazoa</taxon>
        <taxon>Chordata</taxon>
        <taxon>Craniata</taxon>
        <taxon>Vertebrata</taxon>
        <taxon>Euteleostomi</taxon>
        <taxon>Mammalia</taxon>
        <taxon>Eutheria</taxon>
        <taxon>Laurasiatheria</taxon>
        <taxon>Carnivora</taxon>
        <taxon>Caniformia</taxon>
        <taxon>Canidae</taxon>
        <taxon>Nyctereutes</taxon>
    </lineage>
</organism>
<feature type="region of interest" description="Disordered" evidence="1">
    <location>
        <begin position="1"/>
        <end position="22"/>
    </location>
</feature>
<keyword evidence="3" id="KW-1185">Reference proteome</keyword>